<dbReference type="PANTHER" id="PTHR21340">
    <property type="entry name" value="DIADENOSINE 5,5-P1,P4-TETRAPHOSPHATE PYROPHOSPHOHYDROLASE MUTT"/>
    <property type="match status" value="1"/>
</dbReference>
<dbReference type="InterPro" id="IPR020084">
    <property type="entry name" value="NUDIX_hydrolase_CS"/>
</dbReference>
<dbReference type="GO" id="GO:0006167">
    <property type="term" value="P:AMP biosynthetic process"/>
    <property type="evidence" value="ECO:0007669"/>
    <property type="project" value="TreeGrafter"/>
</dbReference>
<dbReference type="InterPro" id="IPR000086">
    <property type="entry name" value="NUDIX_hydrolase_dom"/>
</dbReference>
<evidence type="ECO:0000313" key="3">
    <source>
        <dbReference type="EMBL" id="OGG06151.1"/>
    </source>
</evidence>
<dbReference type="Gene3D" id="3.90.79.10">
    <property type="entry name" value="Nucleoside Triphosphate Pyrophosphohydrolase"/>
    <property type="match status" value="1"/>
</dbReference>
<protein>
    <recommendedName>
        <fullName evidence="2">Nudix hydrolase domain-containing protein</fullName>
    </recommendedName>
</protein>
<feature type="domain" description="Nudix hydrolase" evidence="2">
    <location>
        <begin position="2"/>
        <end position="132"/>
    </location>
</feature>
<dbReference type="STRING" id="1798377.A2872_04245"/>
<dbReference type="EMBL" id="MFJG01000025">
    <property type="protein sequence ID" value="OGG06151.1"/>
    <property type="molecule type" value="Genomic_DNA"/>
</dbReference>
<accession>A0A1F5Z142</accession>
<dbReference type="InterPro" id="IPR015797">
    <property type="entry name" value="NUDIX_hydrolase-like_dom_sf"/>
</dbReference>
<dbReference type="InterPro" id="IPR051325">
    <property type="entry name" value="Nudix_hydrolase_domain"/>
</dbReference>
<dbReference type="PANTHER" id="PTHR21340:SF0">
    <property type="entry name" value="BIS(5'-NUCLEOSYL)-TETRAPHOSPHATASE [ASYMMETRICAL]"/>
    <property type="match status" value="1"/>
</dbReference>
<keyword evidence="1" id="KW-0378">Hydrolase</keyword>
<evidence type="ECO:0000256" key="1">
    <source>
        <dbReference type="ARBA" id="ARBA00022801"/>
    </source>
</evidence>
<dbReference type="GO" id="GO:0006754">
    <property type="term" value="P:ATP biosynthetic process"/>
    <property type="evidence" value="ECO:0007669"/>
    <property type="project" value="TreeGrafter"/>
</dbReference>
<dbReference type="PROSITE" id="PS51462">
    <property type="entry name" value="NUDIX"/>
    <property type="match status" value="1"/>
</dbReference>
<dbReference type="GO" id="GO:0004081">
    <property type="term" value="F:bis(5'-nucleosyl)-tetraphosphatase (asymmetrical) activity"/>
    <property type="evidence" value="ECO:0007669"/>
    <property type="project" value="TreeGrafter"/>
</dbReference>
<dbReference type="AlphaFoldDB" id="A0A1F5Z142"/>
<dbReference type="Pfam" id="PF00293">
    <property type="entry name" value="NUDIX"/>
    <property type="match status" value="1"/>
</dbReference>
<comment type="caution">
    <text evidence="3">The sequence shown here is derived from an EMBL/GenBank/DDBJ whole genome shotgun (WGS) entry which is preliminary data.</text>
</comment>
<organism evidence="3 4">
    <name type="scientific">Candidatus Gottesmanbacteria bacterium RIFCSPHIGHO2_01_FULL_42_12</name>
    <dbReference type="NCBI Taxonomy" id="1798377"/>
    <lineage>
        <taxon>Bacteria</taxon>
        <taxon>Candidatus Gottesmaniibacteriota</taxon>
    </lineage>
</organism>
<gene>
    <name evidence="3" type="ORF">A2872_04245</name>
</gene>
<dbReference type="PROSITE" id="PS00893">
    <property type="entry name" value="NUDIX_BOX"/>
    <property type="match status" value="1"/>
</dbReference>
<evidence type="ECO:0000313" key="4">
    <source>
        <dbReference type="Proteomes" id="UP000178681"/>
    </source>
</evidence>
<evidence type="ECO:0000259" key="2">
    <source>
        <dbReference type="PROSITE" id="PS51462"/>
    </source>
</evidence>
<name>A0A1F5Z142_9BACT</name>
<dbReference type="SUPFAM" id="SSF55811">
    <property type="entry name" value="Nudix"/>
    <property type="match status" value="1"/>
</dbReference>
<sequence>MKKVATSAGGIFVKKDKDKIYLLLLKYTYIRGLGFLKGHIEKDETTEQAAIREIKEEAGLEDVKIVKKIGKVVRNTVEKNGEEVTKTIHLFLMSTSEFNHQQSEEEYDWFEYELAISRMAYKEDAEFLRKIRKNILELK</sequence>
<reference evidence="3 4" key="1">
    <citation type="journal article" date="2016" name="Nat. Commun.">
        <title>Thousands of microbial genomes shed light on interconnected biogeochemical processes in an aquifer system.</title>
        <authorList>
            <person name="Anantharaman K."/>
            <person name="Brown C.T."/>
            <person name="Hug L.A."/>
            <person name="Sharon I."/>
            <person name="Castelle C.J."/>
            <person name="Probst A.J."/>
            <person name="Thomas B.C."/>
            <person name="Singh A."/>
            <person name="Wilkins M.J."/>
            <person name="Karaoz U."/>
            <person name="Brodie E.L."/>
            <person name="Williams K.H."/>
            <person name="Hubbard S.S."/>
            <person name="Banfield J.F."/>
        </authorList>
    </citation>
    <scope>NUCLEOTIDE SEQUENCE [LARGE SCALE GENOMIC DNA]</scope>
</reference>
<dbReference type="Proteomes" id="UP000178681">
    <property type="component" value="Unassembled WGS sequence"/>
</dbReference>
<proteinExistence type="predicted"/>